<keyword evidence="1" id="KW-0472">Membrane</keyword>
<keyword evidence="1" id="KW-1133">Transmembrane helix</keyword>
<proteinExistence type="predicted"/>
<feature type="transmembrane region" description="Helical" evidence="1">
    <location>
        <begin position="6"/>
        <end position="24"/>
    </location>
</feature>
<dbReference type="InterPro" id="IPR052189">
    <property type="entry name" value="L-asp_N-monooxygenase_NS-form"/>
</dbReference>
<protein>
    <submittedName>
        <fullName evidence="3">Conserved hypothetical membrane protein</fullName>
    </submittedName>
</protein>
<dbReference type="Proteomes" id="UP000069902">
    <property type="component" value="Chromosome cPNK"/>
</dbReference>
<sequence>MSPTPSIAIIGGGFSGLMVAANLIRLASRSITLYLIEKTPNLAKGVAYSTTDPFHLLNVPAVQMGVFAAEPAGFYQWVIEHEEQWRQADPSFVSLTIFPQAFLPRKLYGLYLQSIFKGMGEEAEQKNIRLECIQNEVLAIDQQCENELCLALRSQSLICDYAVLAIGLPPTKELDEVPPSIANSSHYISDIWSNQAVIHNLLELDKKGVRQPQILILGTGLTMVDACMSLFIRGFKGQVHALSKSGHLPEAHRHQDKSYFLKLPTPLPKTARALFRWIRELIKNGYLAGYDWRPLFDALRPYTQTLWTSLPTKEQLKAARLFSLWNKHRHRIPPHCLDRLTEQQQNGHLTLLAGWIESITERNHVIHVRYWNSKKKVHQNLAVDAIWNCTGPTLDIRKNSTPILRDLISKGFLIFDHLFLGIQSTNYGQVKGSLFPRLYVIGGLCFGEKLETTAVPELKQQALTIAQKLCQEIELN</sequence>
<gene>
    <name evidence="3" type="ORF">PNK_1043</name>
</gene>
<dbReference type="Gene3D" id="3.50.50.60">
    <property type="entry name" value="FAD/NAD(P)-binding domain"/>
    <property type="match status" value="1"/>
</dbReference>
<dbReference type="PANTHER" id="PTHR40254:SF1">
    <property type="entry name" value="BLR0577 PROTEIN"/>
    <property type="match status" value="1"/>
</dbReference>
<dbReference type="PANTHER" id="PTHR40254">
    <property type="entry name" value="BLR0577 PROTEIN"/>
    <property type="match status" value="1"/>
</dbReference>
<feature type="domain" description="FAD-dependent urate hydroxylase HpyO/Asp monooxygenase CreE-like FAD/NAD(P)-binding" evidence="2">
    <location>
        <begin position="8"/>
        <end position="167"/>
    </location>
</feature>
<accession>A0A0U5JCZ8</accession>
<keyword evidence="1" id="KW-0812">Transmembrane</keyword>
<dbReference type="AlphaFoldDB" id="A0A0U5JCZ8"/>
<organism evidence="3 4">
    <name type="scientific">Candidatus Protochlamydia naegleriophila</name>
    <dbReference type="NCBI Taxonomy" id="389348"/>
    <lineage>
        <taxon>Bacteria</taxon>
        <taxon>Pseudomonadati</taxon>
        <taxon>Chlamydiota</taxon>
        <taxon>Chlamydiia</taxon>
        <taxon>Parachlamydiales</taxon>
        <taxon>Parachlamydiaceae</taxon>
        <taxon>Candidatus Protochlamydia</taxon>
    </lineage>
</organism>
<dbReference type="InterPro" id="IPR038732">
    <property type="entry name" value="HpyO/CreE_NAD-binding"/>
</dbReference>
<dbReference type="InterPro" id="IPR036188">
    <property type="entry name" value="FAD/NAD-bd_sf"/>
</dbReference>
<dbReference type="EMBL" id="LN879502">
    <property type="protein sequence ID" value="CUI16660.1"/>
    <property type="molecule type" value="Genomic_DNA"/>
</dbReference>
<keyword evidence="4" id="KW-1185">Reference proteome</keyword>
<evidence type="ECO:0000313" key="3">
    <source>
        <dbReference type="EMBL" id="CUI16660.1"/>
    </source>
</evidence>
<dbReference type="InParanoid" id="A0A0U5JCZ8"/>
<dbReference type="KEGG" id="pnl:PNK_1043"/>
<dbReference type="PATRIC" id="fig|389348.3.peg.1151"/>
<name>A0A0U5JCZ8_9BACT</name>
<dbReference type="SUPFAM" id="SSF51905">
    <property type="entry name" value="FAD/NAD(P)-binding domain"/>
    <property type="match status" value="2"/>
</dbReference>
<dbReference type="RefSeq" id="WP_079992815.1">
    <property type="nucleotide sequence ID" value="NZ_LN879502.1"/>
</dbReference>
<evidence type="ECO:0000313" key="4">
    <source>
        <dbReference type="Proteomes" id="UP000069902"/>
    </source>
</evidence>
<dbReference type="Pfam" id="PF13454">
    <property type="entry name" value="NAD_binding_9"/>
    <property type="match status" value="1"/>
</dbReference>
<evidence type="ECO:0000256" key="1">
    <source>
        <dbReference type="SAM" id="Phobius"/>
    </source>
</evidence>
<evidence type="ECO:0000259" key="2">
    <source>
        <dbReference type="Pfam" id="PF13454"/>
    </source>
</evidence>
<reference evidence="4" key="1">
    <citation type="submission" date="2015-09" db="EMBL/GenBank/DDBJ databases">
        <authorList>
            <person name="Bertelli C."/>
        </authorList>
    </citation>
    <scope>NUCLEOTIDE SEQUENCE [LARGE SCALE GENOMIC DNA]</scope>
    <source>
        <strain evidence="4">KNic</strain>
    </source>
</reference>